<dbReference type="Proteomes" id="UP000192477">
    <property type="component" value="Unassembled WGS sequence"/>
</dbReference>
<feature type="transmembrane region" description="Helical" evidence="1">
    <location>
        <begin position="12"/>
        <end position="28"/>
    </location>
</feature>
<proteinExistence type="predicted"/>
<feature type="transmembrane region" description="Helical" evidence="1">
    <location>
        <begin position="68"/>
        <end position="89"/>
    </location>
</feature>
<name>A0A1V8YVC0_9ENTE</name>
<protein>
    <submittedName>
        <fullName evidence="2">Uncharacterized protein</fullName>
    </submittedName>
</protein>
<organism evidence="2 3">
    <name type="scientific">Enterococcus villorum</name>
    <dbReference type="NCBI Taxonomy" id="112904"/>
    <lineage>
        <taxon>Bacteria</taxon>
        <taxon>Bacillati</taxon>
        <taxon>Bacillota</taxon>
        <taxon>Bacilli</taxon>
        <taxon>Lactobacillales</taxon>
        <taxon>Enterococcaceae</taxon>
        <taxon>Enterococcus</taxon>
    </lineage>
</organism>
<feature type="transmembrane region" description="Helical" evidence="1">
    <location>
        <begin position="34"/>
        <end position="56"/>
    </location>
</feature>
<evidence type="ECO:0000313" key="3">
    <source>
        <dbReference type="Proteomes" id="UP000192477"/>
    </source>
</evidence>
<comment type="caution">
    <text evidence="2">The sequence shown here is derived from an EMBL/GenBank/DDBJ whole genome shotgun (WGS) entry which is preliminary data.</text>
</comment>
<accession>A0A1V8YVC0</accession>
<dbReference type="AlphaFoldDB" id="A0A1V8YVC0"/>
<dbReference type="EMBL" id="MJEA01000003">
    <property type="protein sequence ID" value="OQO70712.1"/>
    <property type="molecule type" value="Genomic_DNA"/>
</dbReference>
<evidence type="ECO:0000256" key="1">
    <source>
        <dbReference type="SAM" id="Phobius"/>
    </source>
</evidence>
<sequence length="90" mass="10795">MQSNIKVHLRNSMLFSFFFLIWIHYLFLFESRTLKALLIIPLAFFMIVSGFTGLYFSTKLKPSCLKWFLLLINFFFATYINLLFLGLYLF</sequence>
<keyword evidence="1" id="KW-1133">Transmembrane helix</keyword>
<evidence type="ECO:0000313" key="2">
    <source>
        <dbReference type="EMBL" id="OQO70712.1"/>
    </source>
</evidence>
<gene>
    <name evidence="2" type="ORF">BH747_04735</name>
</gene>
<keyword evidence="1" id="KW-0812">Transmembrane</keyword>
<keyword evidence="1" id="KW-0472">Membrane</keyword>
<reference evidence="2 3" key="1">
    <citation type="journal article" date="2017" name="BMC Microbiol.">
        <title>Comparative genomics of Enterococcus spp. isolated from bovine feces.</title>
        <authorList>
            <person name="Beukers A.G."/>
            <person name="Zaheer R."/>
            <person name="Goji N."/>
            <person name="Amoako K.K."/>
            <person name="Chaves A.V."/>
            <person name="Ward M.P."/>
            <person name="McAllister T.A."/>
        </authorList>
    </citation>
    <scope>NUCLEOTIDE SEQUENCE [LARGE SCALE GENOMIC DNA]</scope>
    <source>
        <strain evidence="2 3">F1129D 143</strain>
    </source>
</reference>